<evidence type="ECO:0000313" key="1">
    <source>
        <dbReference type="EMBL" id="SCW58603.1"/>
    </source>
</evidence>
<proteinExistence type="predicted"/>
<accession>A0A1G4RNQ2</accession>
<gene>
    <name evidence="1" type="ORF">SAMN04487970_101799</name>
</gene>
<dbReference type="STRING" id="624147.SAMN04487970_101799"/>
<evidence type="ECO:0000313" key="2">
    <source>
        <dbReference type="Proteomes" id="UP000198601"/>
    </source>
</evidence>
<dbReference type="AlphaFoldDB" id="A0A1G4RNQ2"/>
<organism evidence="1 2">
    <name type="scientific">Paenibacillus tianmuensis</name>
    <dbReference type="NCBI Taxonomy" id="624147"/>
    <lineage>
        <taxon>Bacteria</taxon>
        <taxon>Bacillati</taxon>
        <taxon>Bacillota</taxon>
        <taxon>Bacilli</taxon>
        <taxon>Bacillales</taxon>
        <taxon>Paenibacillaceae</taxon>
        <taxon>Paenibacillus</taxon>
    </lineage>
</organism>
<evidence type="ECO:0008006" key="3">
    <source>
        <dbReference type="Google" id="ProtNLM"/>
    </source>
</evidence>
<dbReference type="RefSeq" id="WP_090672390.1">
    <property type="nucleotide sequence ID" value="NZ_FMTT01000017.1"/>
</dbReference>
<sequence length="123" mass="14822">MKEWSRLEEVFLQLKSNSKQMAILDLQNEDDVERLEELQLQQADLRTLASDLRLEISKVDLPKELLSLINECLEEERAFVDRLYRLRMEYSNKIQEFRNAAITKQRYESNYSQTEGFFVDRQR</sequence>
<dbReference type="OrthoDB" id="2680231at2"/>
<dbReference type="Proteomes" id="UP000198601">
    <property type="component" value="Unassembled WGS sequence"/>
</dbReference>
<keyword evidence="2" id="KW-1185">Reference proteome</keyword>
<dbReference type="EMBL" id="FMTT01000017">
    <property type="protein sequence ID" value="SCW58603.1"/>
    <property type="molecule type" value="Genomic_DNA"/>
</dbReference>
<name>A0A1G4RNQ2_9BACL</name>
<reference evidence="2" key="1">
    <citation type="submission" date="2016-10" db="EMBL/GenBank/DDBJ databases">
        <authorList>
            <person name="Varghese N."/>
            <person name="Submissions S."/>
        </authorList>
    </citation>
    <scope>NUCLEOTIDE SEQUENCE [LARGE SCALE GENOMIC DNA]</scope>
    <source>
        <strain evidence="2">CGMCC 1.8946</strain>
    </source>
</reference>
<protein>
    <recommendedName>
        <fullName evidence="3">Flagellar protein FliT</fullName>
    </recommendedName>
</protein>